<keyword evidence="3" id="KW-1185">Reference proteome</keyword>
<dbReference type="InterPro" id="IPR036691">
    <property type="entry name" value="Endo/exonu/phosph_ase_sf"/>
</dbReference>
<dbReference type="Proteomes" id="UP000249056">
    <property type="component" value="Unassembled WGS sequence"/>
</dbReference>
<evidence type="ECO:0000256" key="1">
    <source>
        <dbReference type="SAM" id="MobiDB-lite"/>
    </source>
</evidence>
<name>A0A395IS55_9HELO</name>
<accession>A0A395IS55</accession>
<evidence type="ECO:0008006" key="4">
    <source>
        <dbReference type="Google" id="ProtNLM"/>
    </source>
</evidence>
<feature type="compositionally biased region" description="Polar residues" evidence="1">
    <location>
        <begin position="1"/>
        <end position="10"/>
    </location>
</feature>
<dbReference type="EMBL" id="QKRW01000022">
    <property type="protein sequence ID" value="RAL62896.1"/>
    <property type="molecule type" value="Genomic_DNA"/>
</dbReference>
<feature type="region of interest" description="Disordered" evidence="1">
    <location>
        <begin position="1"/>
        <end position="28"/>
    </location>
</feature>
<dbReference type="SUPFAM" id="SSF56219">
    <property type="entry name" value="DNase I-like"/>
    <property type="match status" value="1"/>
</dbReference>
<organism evidence="2 3">
    <name type="scientific">Monilinia fructigena</name>
    <dbReference type="NCBI Taxonomy" id="38457"/>
    <lineage>
        <taxon>Eukaryota</taxon>
        <taxon>Fungi</taxon>
        <taxon>Dikarya</taxon>
        <taxon>Ascomycota</taxon>
        <taxon>Pezizomycotina</taxon>
        <taxon>Leotiomycetes</taxon>
        <taxon>Helotiales</taxon>
        <taxon>Sclerotiniaceae</taxon>
        <taxon>Monilinia</taxon>
    </lineage>
</organism>
<protein>
    <recommendedName>
        <fullName evidence="4">Endonuclease/exonuclease/phosphatase domain-containing protein</fullName>
    </recommendedName>
</protein>
<dbReference type="AlphaFoldDB" id="A0A395IS55"/>
<sequence length="656" mass="71014">MASQTPQRPTIANVDAHTRERSPPSPLPFQHIGTIQGTVPIPPVVIPAGTPAFQAVITKLEQMEREATLRRVALEGYAKAVEAFVRNSPDEQKKVCSGDSGGYIGLPESTPLRDRCCKATVQNFLRGGLKTPNTSTVGADPSSKRVASQKRAASPKQSGEPGIMGPQTVRPPTAGNPTPKSPRERTDLRIYARAEPGTLLVRDQPFLIREAITKAVPQISAKDIPRLWATPTGWAVKPNTKAVYDLILKGSNAALICKATRCTILERVEKWHTYRLAHTPNVLTGLLGNRLVTADVVTEEAEIQTGVRPVNCHSAGTSVRRCNNCGAALSKHQGVSGAACTASPRCTGCHGPFPAGHKHCAATPKRADGKIVRLTASQLGEIRRQQTATRKACELAAKSQQERGPKSGVQVVIPTPGARIAAYEAADQQSRRVKRKTAPTAPSLSSCQSEAYTLYPTTRRALPLASAWSLIRPSLPLRPYVLRNGAGRSGEDRATASANGLKVAWANAGRSGPAHIALLQLAFEEGADVVCVQEPSVYPGTRTQNHPAYECYAPVDAWEQVLTAEREAERPRAMSYTRKAANLTTQQRRNGDDRDIVWLEVNGYHIVNVYREPSTRRIIDYITSIQVPPNFLIGGDFNAKHDMFEPGSGPPIRAHP</sequence>
<dbReference type="Gene3D" id="3.60.10.10">
    <property type="entry name" value="Endonuclease/exonuclease/phosphatase"/>
    <property type="match status" value="1"/>
</dbReference>
<evidence type="ECO:0000313" key="2">
    <source>
        <dbReference type="EMBL" id="RAL62896.1"/>
    </source>
</evidence>
<evidence type="ECO:0000313" key="3">
    <source>
        <dbReference type="Proteomes" id="UP000249056"/>
    </source>
</evidence>
<dbReference type="OrthoDB" id="3581999at2759"/>
<reference evidence="2 3" key="1">
    <citation type="submission" date="2018-06" db="EMBL/GenBank/DDBJ databases">
        <title>Genome Sequence of the Brown Rot Fungal Pathogen Monilinia fructigena.</title>
        <authorList>
            <person name="Landi L."/>
            <person name="De Miccolis Angelini R.M."/>
            <person name="Pollastro S."/>
            <person name="Abate D."/>
            <person name="Faretra F."/>
            <person name="Romanazzi G."/>
        </authorList>
    </citation>
    <scope>NUCLEOTIDE SEQUENCE [LARGE SCALE GENOMIC DNA]</scope>
    <source>
        <strain evidence="2 3">Mfrg269</strain>
    </source>
</reference>
<gene>
    <name evidence="2" type="ORF">DID88_004737</name>
</gene>
<proteinExistence type="predicted"/>
<comment type="caution">
    <text evidence="2">The sequence shown here is derived from an EMBL/GenBank/DDBJ whole genome shotgun (WGS) entry which is preliminary data.</text>
</comment>
<feature type="region of interest" description="Disordered" evidence="1">
    <location>
        <begin position="127"/>
        <end position="187"/>
    </location>
</feature>